<feature type="compositionally biased region" description="Basic and acidic residues" evidence="1">
    <location>
        <begin position="1079"/>
        <end position="1094"/>
    </location>
</feature>
<name>A0AAU9XLZ8_9CNID</name>
<feature type="region of interest" description="Disordered" evidence="1">
    <location>
        <begin position="440"/>
        <end position="576"/>
    </location>
</feature>
<accession>A0AAU9XLZ8</accession>
<feature type="compositionally biased region" description="Polar residues" evidence="1">
    <location>
        <begin position="1344"/>
        <end position="1356"/>
    </location>
</feature>
<feature type="compositionally biased region" description="Low complexity" evidence="1">
    <location>
        <begin position="1369"/>
        <end position="1396"/>
    </location>
</feature>
<feature type="compositionally biased region" description="Basic and acidic residues" evidence="1">
    <location>
        <begin position="353"/>
        <end position="374"/>
    </location>
</feature>
<feature type="region of interest" description="Disordered" evidence="1">
    <location>
        <begin position="987"/>
        <end position="1012"/>
    </location>
</feature>
<feature type="compositionally biased region" description="Basic and acidic residues" evidence="1">
    <location>
        <begin position="200"/>
        <end position="235"/>
    </location>
</feature>
<protein>
    <recommendedName>
        <fullName evidence="4">Little elongation complex subunit 1</fullName>
    </recommendedName>
</protein>
<feature type="compositionally biased region" description="Polar residues" evidence="1">
    <location>
        <begin position="1095"/>
        <end position="1105"/>
    </location>
</feature>
<evidence type="ECO:0000256" key="1">
    <source>
        <dbReference type="SAM" id="MobiDB-lite"/>
    </source>
</evidence>
<evidence type="ECO:0000313" key="2">
    <source>
        <dbReference type="EMBL" id="CAH3152659.1"/>
    </source>
</evidence>
<organism evidence="2 3">
    <name type="scientific">Pocillopora meandrina</name>
    <dbReference type="NCBI Taxonomy" id="46732"/>
    <lineage>
        <taxon>Eukaryota</taxon>
        <taxon>Metazoa</taxon>
        <taxon>Cnidaria</taxon>
        <taxon>Anthozoa</taxon>
        <taxon>Hexacorallia</taxon>
        <taxon>Scleractinia</taxon>
        <taxon>Astrocoeniina</taxon>
        <taxon>Pocilloporidae</taxon>
        <taxon>Pocillopora</taxon>
    </lineage>
</organism>
<reference evidence="2 3" key="1">
    <citation type="submission" date="2022-05" db="EMBL/GenBank/DDBJ databases">
        <authorList>
            <consortium name="Genoscope - CEA"/>
            <person name="William W."/>
        </authorList>
    </citation>
    <scope>NUCLEOTIDE SEQUENCE [LARGE SCALE GENOMIC DNA]</scope>
</reference>
<sequence length="2039" mass="224271">MADSASNNSSDSTCSSCAKMKEVLEATKKEHALTLRMIKEKIISTDELIKKYQEKCLESDKHLQQATDFTLKLEAAQMKIETLQGQLDRALHSSEPLRKNVARLHREKSLADSTIAELQEKLQTFEKTNSELLSVTKLKEEQECQWRLEKQVQAHEMQKQKKSLQKSEAAIAKLQEQIKKEKEQNKEMSSLLNKANRKAAKLEQQLEKSKDEIQSFKLEARLARTYGKDRTEKTPKSRQRKKSWQPPSSPEGHKQPSSSGSHSEEHLEHIIEELNALKDMAPALSPLPPSPGPAKESCSESSNDAGSEDGDSDYSLGDLADILTGDQGDAENPVGKSLATRDSSQDFDEDLENSFKEAAKGENDNDIQGNKDEPLMNEAPNEFTAPVLEESENFSETNCNVDYAGDETSKRETFHQAHHTGTQMSEYALEKDTEPIETAQVFNAAINKAESPGVRQKGKRRMTSPNPQVMTRSRAKAMKLSSSSDGDSSSEKETGKESNIRLGNSSKITNTCSKRNPDAIEKRKSKGTQNRDEREAPFVSFTEAPRNQREIRDQGNCSNSLSEAINGDAGDVTPHHDYANERECLGASLSGSKEQLDDDSTSRVPPTETEGGVTCYRGNDGELRASAFPLPGSVEPKVLRENSDAFLSAVDVPTTNMSTVLESVSESQIKTAVPLSPSKEFSSDNNDISLAELSDRTDACTCVSIKPENIEADAKVVACKTNELNDRNLRDSRSSPQATDSGHSSRFKSEEIADNTVPVDNLQTIRNNSKVDSILVDDENWCDQSEAVIEENQEDLSCSAERNSSDLGELSVSSALDDDRENKTVFETTGSDQKESDVNSSGCKATGKLATCSPIEILTGDAKIETSLAICSKKRSCTITVKTKEESSIDSHHMKEIIVNRQLASKRNADCFASDEAKLGSSTEDSGTERFTDQGANLGEGITALCDDSATKCSSLTHKGRVATTTIITPSVTHTGTNVTHSNTRVSRFKTSVSPTERSMTQTGVTHGKISETHTEKSVTYTKISTKLEISAKEKLKDAIYEDRISLSRAMIQEGSLTFPTGVTLSNLENDLASCKGAPSKEGELSKGKRREYSEFQTDTKSLRTPNKDERKPPVAIELDGDLQSCRNTAADSLVSTDGVRIKSDVIRVSSSFRDGIKDCPANSRQETERTDMERQMPCYSGHSDCNTSSDRRKLSGCKDKISSFEDDGNDHEGRESPSSALLEQERTQIKSSEKALQLLGTLDTRESPKASATAHDLQDDPPIEALLNNLEGLLEDFPSLSPLPPSPCPSDDETVVLPASPISNSDGNDVTILMSDAHDKCPGKRDERGLTEPYSKSLKRNPNKNMSGCNTSFNNKDISTKNTLVKTKTMTSESTSSPTRGVLLQRPLQTPLLLRSRAQGSVSAKRTLQRSVSDSAIQKNEPQSKRAKKHLSVTDKQQSPKSSVRLVASRVALNKDVMKQPLESCVGNKGPVFVSNKGAILVDQNSNVRPILGKELHKKDSTKATDDKDSKFRPLSVRPGYQTEVQYVIKCLGRIYENNVELEIVFSRLTSKKCISSSTPVASAIIHFLKKRKDDLMPHILEQLEQIQSEGRPLNWKPIISSFESRLLEVVSLLSSEALFGNLIAQLVTLCSRSLIEASCAFKEEEIKGNLSLCRVLTALCQLKDDLSNARTILYDVIRTLYSFHNAALELVVTIASVWPEVLRSPSNCLSAERSPLACTLKLVLLNWANKCPSLEFGKILRNLCCWEGDCATDEELKDFGSQLAKWLHEKSGASVSVGKEGRFVLDSYSFEIVKSFELLSCVLGWKWTLTDLILNHIWQILRSWAEKEAESSRTGERETASVGEDSQGLGLGEFSKATCVCLMVTDKDKNSDFSKVMPRVFSTEDEITSNENTSMTTGGKEGGKKPFTDEKEVCGICLKCGNSTETRLPESRIVLCIHLLGGLCRIAVENGQHPVPEIIDMQCGLIDNTSPDSKVTYAIQLAAAMSLLDVSPWQPGRVASVVNKWLSALKETNYIQTPVCVSQGLVCLKSILRVNQM</sequence>
<evidence type="ECO:0008006" key="4">
    <source>
        <dbReference type="Google" id="ProtNLM"/>
    </source>
</evidence>
<feature type="compositionally biased region" description="Polar residues" evidence="1">
    <location>
        <begin position="734"/>
        <end position="744"/>
    </location>
</feature>
<feature type="region of interest" description="Disordered" evidence="1">
    <location>
        <begin position="727"/>
        <end position="754"/>
    </location>
</feature>
<feature type="compositionally biased region" description="Polar residues" evidence="1">
    <location>
        <begin position="987"/>
        <end position="1005"/>
    </location>
</feature>
<proteinExistence type="predicted"/>
<feature type="compositionally biased region" description="Basic and acidic residues" evidence="1">
    <location>
        <begin position="262"/>
        <end position="276"/>
    </location>
</feature>
<feature type="compositionally biased region" description="Basic and acidic residues" evidence="1">
    <location>
        <begin position="1190"/>
        <end position="1204"/>
    </location>
</feature>
<feature type="region of interest" description="Disordered" evidence="1">
    <location>
        <begin position="1318"/>
        <end position="1356"/>
    </location>
</feature>
<dbReference type="Proteomes" id="UP001159428">
    <property type="component" value="Unassembled WGS sequence"/>
</dbReference>
<evidence type="ECO:0000313" key="3">
    <source>
        <dbReference type="Proteomes" id="UP001159428"/>
    </source>
</evidence>
<dbReference type="EMBL" id="CALNXJ010000051">
    <property type="protein sequence ID" value="CAH3152659.1"/>
    <property type="molecule type" value="Genomic_DNA"/>
</dbReference>
<feature type="region of interest" description="Disordered" evidence="1">
    <location>
        <begin position="1073"/>
        <end position="1113"/>
    </location>
</feature>
<feature type="compositionally biased region" description="Polar residues" evidence="1">
    <location>
        <begin position="501"/>
        <end position="514"/>
    </location>
</feature>
<feature type="compositionally biased region" description="Basic and acidic residues" evidence="1">
    <location>
        <begin position="489"/>
        <end position="499"/>
    </location>
</feature>
<gene>
    <name evidence="2" type="ORF">PMEA_00026776</name>
</gene>
<feature type="compositionally biased region" description="Basic and acidic residues" evidence="1">
    <location>
        <begin position="1318"/>
        <end position="1331"/>
    </location>
</feature>
<feature type="region of interest" description="Disordered" evidence="1">
    <location>
        <begin position="590"/>
        <end position="613"/>
    </location>
</feature>
<feature type="compositionally biased region" description="Polar residues" evidence="1">
    <location>
        <begin position="1399"/>
        <end position="1422"/>
    </location>
</feature>
<feature type="compositionally biased region" description="Basic and acidic residues" evidence="1">
    <location>
        <begin position="1166"/>
        <end position="1175"/>
    </location>
</feature>
<feature type="region of interest" description="Disordered" evidence="1">
    <location>
        <begin position="195"/>
        <end position="421"/>
    </location>
</feature>
<feature type="region of interest" description="Disordered" evidence="1">
    <location>
        <begin position="1155"/>
        <end position="1223"/>
    </location>
</feature>
<comment type="caution">
    <text evidence="2">The sequence shown here is derived from an EMBL/GenBank/DDBJ whole genome shotgun (WGS) entry which is preliminary data.</text>
</comment>
<keyword evidence="3" id="KW-1185">Reference proteome</keyword>
<feature type="region of interest" description="Disordered" evidence="1">
    <location>
        <begin position="1369"/>
        <end position="1444"/>
    </location>
</feature>